<dbReference type="SUPFAM" id="SSF103263">
    <property type="entry name" value="Chorismate synthase, AroC"/>
    <property type="match status" value="1"/>
</dbReference>
<keyword evidence="5 11" id="KW-0285">Flavoprotein</keyword>
<dbReference type="Gene3D" id="3.60.150.10">
    <property type="entry name" value="Chorismate synthase AroC"/>
    <property type="match status" value="1"/>
</dbReference>
<dbReference type="GO" id="GO:0008652">
    <property type="term" value="P:amino acid biosynthetic process"/>
    <property type="evidence" value="ECO:0007669"/>
    <property type="project" value="UniProtKB-KW"/>
</dbReference>
<keyword evidence="9 11" id="KW-0057">Aromatic amino acid biosynthesis</keyword>
<reference evidence="13 14" key="1">
    <citation type="submission" date="2019-03" db="EMBL/GenBank/DDBJ databases">
        <title>Genomic Encyclopedia of Type Strains, Phase IV (KMG-IV): sequencing the most valuable type-strain genomes for metagenomic binning, comparative biology and taxonomic classification.</title>
        <authorList>
            <person name="Goeker M."/>
        </authorList>
    </citation>
    <scope>NUCLEOTIDE SEQUENCE [LARGE SCALE GENOMIC DNA]</scope>
    <source>
        <strain evidence="13 14">DSM 100433</strain>
    </source>
</reference>
<evidence type="ECO:0000256" key="5">
    <source>
        <dbReference type="ARBA" id="ARBA00022630"/>
    </source>
</evidence>
<evidence type="ECO:0000256" key="9">
    <source>
        <dbReference type="ARBA" id="ARBA00023141"/>
    </source>
</evidence>
<accession>A0A9X8UKC6</accession>
<name>A0A9X8UKC6_9FIRM</name>
<evidence type="ECO:0000256" key="7">
    <source>
        <dbReference type="ARBA" id="ARBA00022827"/>
    </source>
</evidence>
<dbReference type="AlphaFoldDB" id="A0A9X8UKC6"/>
<sequence>MSSSWGNKLKLSIFGESHGPGIGAVLDGLPAGEHIDMDELLAFTARRAPGKDLTSTPRREQDLPRFLSGILEDTTCGTPVCILIENTDTRSGDYQRTAALARPGHADFTGYFRYQGYGDIRGGGHFSGRLTAPLVAAGGIAKQILSRYGVEVGAHLCAAGEIQDDPFDPVNLKKEELLLPGSRPFPVLSEERGRQMRDEIERARLCCDSLGGVVECAVLGLPPGLGDPMFGGIENRLSSILFGIPAMKGVEFGEGFGSARLRGSQNNDPFYMDGEWVRTRTNRHGGILGGISSGMPILFRCAMKPTPSIGQEQQTVDYIQKKDATLLIKGRHDPCLAVRAVPCVEAASALAILDLLLESGVL</sequence>
<dbReference type="PIRSF" id="PIRSF001456">
    <property type="entry name" value="Chorismate_synth"/>
    <property type="match status" value="1"/>
</dbReference>
<evidence type="ECO:0000313" key="13">
    <source>
        <dbReference type="EMBL" id="TCL44420.1"/>
    </source>
</evidence>
<comment type="similarity">
    <text evidence="2 11 12">Belongs to the chorismate synthase family.</text>
</comment>
<feature type="binding site" evidence="11">
    <location>
        <position position="47"/>
    </location>
    <ligand>
        <name>NADP(+)</name>
        <dbReference type="ChEBI" id="CHEBI:58349"/>
    </ligand>
</feature>
<dbReference type="NCBIfam" id="NF003793">
    <property type="entry name" value="PRK05382.1"/>
    <property type="match status" value="1"/>
</dbReference>
<protein>
    <recommendedName>
        <fullName evidence="3 11">Chorismate synthase</fullName>
        <shortName evidence="11">CS</shortName>
        <ecNumber evidence="3 11">4.2.3.5</ecNumber>
    </recommendedName>
    <alternativeName>
        <fullName evidence="11">5-enolpyruvylshikimate-3-phosphate phospholyase</fullName>
    </alternativeName>
</protein>
<comment type="function">
    <text evidence="11">Catalyzes the anti-1,4-elimination of the C-3 phosphate and the C-6 proR hydrogen from 5-enolpyruvylshikimate-3-phosphate (EPSP) to yield chorismate, which is the branch point compound that serves as the starting substrate for the three terminal pathways of aromatic amino acid biosynthesis. This reaction introduces a second double bond into the aromatic ring system.</text>
</comment>
<gene>
    <name evidence="11" type="primary">aroC</name>
    <name evidence="13" type="ORF">EDD78_10233</name>
</gene>
<evidence type="ECO:0000256" key="4">
    <source>
        <dbReference type="ARBA" id="ARBA00022605"/>
    </source>
</evidence>
<dbReference type="InterPro" id="IPR035904">
    <property type="entry name" value="Chorismate_synth_AroC_sf"/>
</dbReference>
<evidence type="ECO:0000256" key="8">
    <source>
        <dbReference type="ARBA" id="ARBA00022857"/>
    </source>
</evidence>
<keyword evidence="14" id="KW-1185">Reference proteome</keyword>
<dbReference type="GO" id="GO:0009423">
    <property type="term" value="P:chorismate biosynthetic process"/>
    <property type="evidence" value="ECO:0007669"/>
    <property type="project" value="UniProtKB-UniRule"/>
</dbReference>
<dbReference type="GO" id="GO:0004107">
    <property type="term" value="F:chorismate synthase activity"/>
    <property type="evidence" value="ECO:0007669"/>
    <property type="project" value="UniProtKB-UniRule"/>
</dbReference>
<comment type="subunit">
    <text evidence="11">Homotetramer.</text>
</comment>
<dbReference type="GO" id="GO:0005829">
    <property type="term" value="C:cytosol"/>
    <property type="evidence" value="ECO:0007669"/>
    <property type="project" value="TreeGrafter"/>
</dbReference>
<dbReference type="InterPro" id="IPR000453">
    <property type="entry name" value="Chorismate_synth"/>
</dbReference>
<feature type="binding site" evidence="11">
    <location>
        <begin position="125"/>
        <end position="127"/>
    </location>
    <ligand>
        <name>FMN</name>
        <dbReference type="ChEBI" id="CHEBI:58210"/>
    </ligand>
</feature>
<proteinExistence type="inferred from homology"/>
<comment type="pathway">
    <text evidence="1 11 12">Metabolic intermediate biosynthesis; chorismate biosynthesis; chorismate from D-erythrose 4-phosphate and phosphoenolpyruvate: step 7/7.</text>
</comment>
<dbReference type="Proteomes" id="UP000294682">
    <property type="component" value="Unassembled WGS sequence"/>
</dbReference>
<evidence type="ECO:0000256" key="2">
    <source>
        <dbReference type="ARBA" id="ARBA00008014"/>
    </source>
</evidence>
<comment type="cofactor">
    <cofactor evidence="11 12">
        <name>FMNH2</name>
        <dbReference type="ChEBI" id="CHEBI:57618"/>
    </cofactor>
    <text evidence="11 12">Reduced FMN (FMNH(2)).</text>
</comment>
<evidence type="ECO:0000256" key="3">
    <source>
        <dbReference type="ARBA" id="ARBA00013036"/>
    </source>
</evidence>
<dbReference type="PROSITE" id="PS00787">
    <property type="entry name" value="CHORISMATE_SYNTHASE_1"/>
    <property type="match status" value="1"/>
</dbReference>
<evidence type="ECO:0000256" key="11">
    <source>
        <dbReference type="HAMAP-Rule" id="MF_00300"/>
    </source>
</evidence>
<feature type="binding site" evidence="11">
    <location>
        <position position="331"/>
    </location>
    <ligand>
        <name>FMN</name>
        <dbReference type="ChEBI" id="CHEBI:58210"/>
    </ligand>
</feature>
<feature type="binding site" evidence="11">
    <location>
        <begin position="304"/>
        <end position="308"/>
    </location>
    <ligand>
        <name>FMN</name>
        <dbReference type="ChEBI" id="CHEBI:58210"/>
    </ligand>
</feature>
<dbReference type="OrthoDB" id="9771806at2"/>
<dbReference type="EMBL" id="SLUK01000002">
    <property type="protein sequence ID" value="TCL44420.1"/>
    <property type="molecule type" value="Genomic_DNA"/>
</dbReference>
<comment type="caution">
    <text evidence="13">The sequence shown here is derived from an EMBL/GenBank/DDBJ whole genome shotgun (WGS) entry which is preliminary data.</text>
</comment>
<keyword evidence="4 11" id="KW-0028">Amino-acid biosynthesis</keyword>
<dbReference type="InterPro" id="IPR020541">
    <property type="entry name" value="Chorismate_synthase_CS"/>
</dbReference>
<evidence type="ECO:0000256" key="1">
    <source>
        <dbReference type="ARBA" id="ARBA00005044"/>
    </source>
</evidence>
<dbReference type="RefSeq" id="WP_079699554.1">
    <property type="nucleotide sequence ID" value="NZ_JADNAH010000024.1"/>
</dbReference>
<dbReference type="GO" id="GO:0010181">
    <property type="term" value="F:FMN binding"/>
    <property type="evidence" value="ECO:0007669"/>
    <property type="project" value="TreeGrafter"/>
</dbReference>
<keyword evidence="6 11" id="KW-0288">FMN</keyword>
<keyword evidence="7 11" id="KW-0274">FAD</keyword>
<comment type="catalytic activity">
    <reaction evidence="11 12">
        <text>5-O-(1-carboxyvinyl)-3-phosphoshikimate = chorismate + phosphate</text>
        <dbReference type="Rhea" id="RHEA:21020"/>
        <dbReference type="ChEBI" id="CHEBI:29748"/>
        <dbReference type="ChEBI" id="CHEBI:43474"/>
        <dbReference type="ChEBI" id="CHEBI:57701"/>
        <dbReference type="EC" id="4.2.3.5"/>
    </reaction>
</comment>
<organism evidence="13 14">
    <name type="scientific">Harryflintia acetispora</name>
    <dbReference type="NCBI Taxonomy" id="1849041"/>
    <lineage>
        <taxon>Bacteria</taxon>
        <taxon>Bacillati</taxon>
        <taxon>Bacillota</taxon>
        <taxon>Clostridia</taxon>
        <taxon>Eubacteriales</taxon>
        <taxon>Oscillospiraceae</taxon>
        <taxon>Harryflintia</taxon>
    </lineage>
</organism>
<comment type="caution">
    <text evidence="11">Lacks conserved residue(s) required for the propagation of feature annotation.</text>
</comment>
<dbReference type="PANTHER" id="PTHR21085">
    <property type="entry name" value="CHORISMATE SYNTHASE"/>
    <property type="match status" value="1"/>
</dbReference>
<dbReference type="GO" id="GO:0009073">
    <property type="term" value="P:aromatic amino acid family biosynthetic process"/>
    <property type="evidence" value="ECO:0007669"/>
    <property type="project" value="UniProtKB-KW"/>
</dbReference>
<dbReference type="PANTHER" id="PTHR21085:SF0">
    <property type="entry name" value="CHORISMATE SYNTHASE"/>
    <property type="match status" value="1"/>
</dbReference>
<keyword evidence="8 11" id="KW-0521">NADP</keyword>
<evidence type="ECO:0000256" key="12">
    <source>
        <dbReference type="RuleBase" id="RU000605"/>
    </source>
</evidence>
<dbReference type="HAMAP" id="MF_00300">
    <property type="entry name" value="Chorismate_synth"/>
    <property type="match status" value="1"/>
</dbReference>
<evidence type="ECO:0000256" key="10">
    <source>
        <dbReference type="ARBA" id="ARBA00023239"/>
    </source>
</evidence>
<keyword evidence="10 11" id="KW-0456">Lyase</keyword>
<evidence type="ECO:0000256" key="6">
    <source>
        <dbReference type="ARBA" id="ARBA00022643"/>
    </source>
</evidence>
<dbReference type="Pfam" id="PF01264">
    <property type="entry name" value="Chorismate_synt"/>
    <property type="match status" value="1"/>
</dbReference>
<feature type="binding site" evidence="11">
    <location>
        <position position="289"/>
    </location>
    <ligand>
        <name>FMN</name>
        <dbReference type="ChEBI" id="CHEBI:58210"/>
    </ligand>
</feature>
<evidence type="ECO:0000313" key="14">
    <source>
        <dbReference type="Proteomes" id="UP000294682"/>
    </source>
</evidence>
<dbReference type="EC" id="4.2.3.5" evidence="3 11"/>
<dbReference type="NCBIfam" id="TIGR00033">
    <property type="entry name" value="aroC"/>
    <property type="match status" value="1"/>
</dbReference>
<dbReference type="CDD" id="cd07304">
    <property type="entry name" value="Chorismate_synthase"/>
    <property type="match status" value="1"/>
</dbReference>